<feature type="region of interest" description="Disordered" evidence="1">
    <location>
        <begin position="507"/>
        <end position="547"/>
    </location>
</feature>
<protein>
    <submittedName>
        <fullName evidence="3">Protoporphyrinogen oxidase</fullName>
        <ecNumber evidence="3">1.3.3.4</ecNumber>
    </submittedName>
</protein>
<evidence type="ECO:0000313" key="3">
    <source>
        <dbReference type="EMBL" id="CAG7609158.1"/>
    </source>
</evidence>
<keyword evidence="3" id="KW-0560">Oxidoreductase</keyword>
<dbReference type="GO" id="GO:0004729">
    <property type="term" value="F:oxygen-dependent protoporphyrinogen oxidase activity"/>
    <property type="evidence" value="ECO:0007669"/>
    <property type="project" value="UniProtKB-EC"/>
</dbReference>
<evidence type="ECO:0000313" key="4">
    <source>
        <dbReference type="Proteomes" id="UP000693892"/>
    </source>
</evidence>
<dbReference type="InterPro" id="IPR050464">
    <property type="entry name" value="Zeta_carotene_desat/Oxidored"/>
</dbReference>
<organism evidence="3 4">
    <name type="scientific">Leucobacter soli</name>
    <dbReference type="NCBI Taxonomy" id="2812850"/>
    <lineage>
        <taxon>Bacteria</taxon>
        <taxon>Bacillati</taxon>
        <taxon>Actinomycetota</taxon>
        <taxon>Actinomycetes</taxon>
        <taxon>Micrococcales</taxon>
        <taxon>Microbacteriaceae</taxon>
        <taxon>Leucobacter</taxon>
    </lineage>
</organism>
<dbReference type="EC" id="1.3.3.4" evidence="3"/>
<dbReference type="RefSeq" id="WP_218114793.1">
    <property type="nucleotide sequence ID" value="NZ_CAJVAP010000011.1"/>
</dbReference>
<feature type="region of interest" description="Disordered" evidence="1">
    <location>
        <begin position="338"/>
        <end position="376"/>
    </location>
</feature>
<feature type="compositionally biased region" description="Basic and acidic residues" evidence="1">
    <location>
        <begin position="530"/>
        <end position="541"/>
    </location>
</feature>
<name>A0A916JXT6_9MICO</name>
<accession>A0A916JXT6</accession>
<sequence length="547" mass="55973">MATDRRPSRIGVIGGGIAGLIAARDLAAAGADVLLLESSERLGGRIRREELDGMHIDIGAESFATRGGGVEELLADLGLQDALVRPAPLGAWVVEQRSGSGRDGAAHAVPLPSAGAIGIPAEPLSRASRRALGLVGALRASIEPLLPHSIGQGSSSVAELVRARLGRRVLDRLVRPVALGVYSADPADLDISAVSGLASAFARRGSLVAAAVELRGSRTAAGSAVAGLRLGMASLVDALTDELERHSAVVRLGAHVERILPLADAEPSRPSQCGWGLGGTWGEEVVDAVVLAVPERPARWLLGDRRPEQVAGLCAAHDRVEVIAIALDAPELDSAPRGTGALVASGDAHGRDGTLAGEPRTDAEAGAGPDSGADPTPRILAKALTHVTAKWPARAAAAGAGRHVLRLSYGRTGAAPETAQRDDATTLRIALRDASRILGKDIRPEMVRGMVRREWRIGHPTTSPPRTPPGIVLAGDWVSGTGIASVVPGARAAAEQALQQAESAAVDAAAEATATEAKAEATTTDGTASAERRPLAPDAHFEGATAA</sequence>
<dbReference type="Proteomes" id="UP000693892">
    <property type="component" value="Unassembled WGS sequence"/>
</dbReference>
<proteinExistence type="predicted"/>
<feature type="compositionally biased region" description="Low complexity" evidence="1">
    <location>
        <begin position="507"/>
        <end position="528"/>
    </location>
</feature>
<reference evidence="3" key="1">
    <citation type="submission" date="2021-06" db="EMBL/GenBank/DDBJ databases">
        <authorList>
            <person name="Criscuolo A."/>
        </authorList>
    </citation>
    <scope>NUCLEOTIDE SEQUENCE</scope>
    <source>
        <strain evidence="3">CIP111803</strain>
    </source>
</reference>
<evidence type="ECO:0000256" key="1">
    <source>
        <dbReference type="SAM" id="MobiDB-lite"/>
    </source>
</evidence>
<feature type="domain" description="Amine oxidase" evidence="2">
    <location>
        <begin position="17"/>
        <end position="496"/>
    </location>
</feature>
<dbReference type="EMBL" id="CAJVAP010000011">
    <property type="protein sequence ID" value="CAG7609158.1"/>
    <property type="molecule type" value="Genomic_DNA"/>
</dbReference>
<keyword evidence="4" id="KW-1185">Reference proteome</keyword>
<dbReference type="PANTHER" id="PTHR42923">
    <property type="entry name" value="PROTOPORPHYRINOGEN OXIDASE"/>
    <property type="match status" value="1"/>
</dbReference>
<evidence type="ECO:0000259" key="2">
    <source>
        <dbReference type="Pfam" id="PF01593"/>
    </source>
</evidence>
<dbReference type="PANTHER" id="PTHR42923:SF3">
    <property type="entry name" value="PROTOPORPHYRINOGEN OXIDASE"/>
    <property type="match status" value="1"/>
</dbReference>
<comment type="caution">
    <text evidence="3">The sequence shown here is derived from an EMBL/GenBank/DDBJ whole genome shotgun (WGS) entry which is preliminary data.</text>
</comment>
<dbReference type="AlphaFoldDB" id="A0A916JXT6"/>
<dbReference type="Pfam" id="PF01593">
    <property type="entry name" value="Amino_oxidase"/>
    <property type="match status" value="1"/>
</dbReference>
<dbReference type="InterPro" id="IPR002937">
    <property type="entry name" value="Amino_oxidase"/>
</dbReference>
<gene>
    <name evidence="3" type="primary">hemY</name>
    <name evidence="3" type="ORF">LEUCIP111803_01174</name>
</gene>